<sequence>MCQCHNGEQQPGMLGRESRLEDVKRQDAGTHHIFPSFISLRLCVDLYWGECESFDGLLKDVTRSSFMATLADIPGGEK</sequence>
<gene>
    <name evidence="1" type="ORF">EAI_12593</name>
</gene>
<evidence type="ECO:0000313" key="1">
    <source>
        <dbReference type="EMBL" id="EFN87288.1"/>
    </source>
</evidence>
<dbReference type="EMBL" id="GL446759">
    <property type="protein sequence ID" value="EFN87288.1"/>
    <property type="molecule type" value="Genomic_DNA"/>
</dbReference>
<reference evidence="1 2" key="1">
    <citation type="journal article" date="2010" name="Science">
        <title>Genomic comparison of the ants Camponotus floridanus and Harpegnathos saltator.</title>
        <authorList>
            <person name="Bonasio R."/>
            <person name="Zhang G."/>
            <person name="Ye C."/>
            <person name="Mutti N.S."/>
            <person name="Fang X."/>
            <person name="Qin N."/>
            <person name="Donahue G."/>
            <person name="Yang P."/>
            <person name="Li Q."/>
            <person name="Li C."/>
            <person name="Zhang P."/>
            <person name="Huang Z."/>
            <person name="Berger S.L."/>
            <person name="Reinberg D."/>
            <person name="Wang J."/>
            <person name="Liebig J."/>
        </authorList>
    </citation>
    <scope>NUCLEOTIDE SEQUENCE [LARGE SCALE GENOMIC DNA]</scope>
    <source>
        <strain evidence="1 2">R22 G/1</strain>
    </source>
</reference>
<keyword evidence="2" id="KW-1185">Reference proteome</keyword>
<dbReference type="Proteomes" id="UP000008237">
    <property type="component" value="Unassembled WGS sequence"/>
</dbReference>
<organism evidence="2">
    <name type="scientific">Harpegnathos saltator</name>
    <name type="common">Jerdon's jumping ant</name>
    <dbReference type="NCBI Taxonomy" id="610380"/>
    <lineage>
        <taxon>Eukaryota</taxon>
        <taxon>Metazoa</taxon>
        <taxon>Ecdysozoa</taxon>
        <taxon>Arthropoda</taxon>
        <taxon>Hexapoda</taxon>
        <taxon>Insecta</taxon>
        <taxon>Pterygota</taxon>
        <taxon>Neoptera</taxon>
        <taxon>Endopterygota</taxon>
        <taxon>Hymenoptera</taxon>
        <taxon>Apocrita</taxon>
        <taxon>Aculeata</taxon>
        <taxon>Formicoidea</taxon>
        <taxon>Formicidae</taxon>
        <taxon>Ponerinae</taxon>
        <taxon>Ponerini</taxon>
        <taxon>Harpegnathos</taxon>
    </lineage>
</organism>
<evidence type="ECO:0000313" key="2">
    <source>
        <dbReference type="Proteomes" id="UP000008237"/>
    </source>
</evidence>
<protein>
    <submittedName>
        <fullName evidence="1">Uncharacterized protein</fullName>
    </submittedName>
</protein>
<dbReference type="AlphaFoldDB" id="E2BAJ4"/>
<accession>E2BAJ4</accession>
<name>E2BAJ4_HARSA</name>
<dbReference type="InParanoid" id="E2BAJ4"/>
<proteinExistence type="predicted"/>